<accession>A0A448WXB8</accession>
<dbReference type="EMBL" id="CAAALY010057076">
    <property type="protein sequence ID" value="VEL22551.1"/>
    <property type="molecule type" value="Genomic_DNA"/>
</dbReference>
<evidence type="ECO:0000313" key="2">
    <source>
        <dbReference type="EMBL" id="VEL22551.1"/>
    </source>
</evidence>
<dbReference type="AlphaFoldDB" id="A0A448WXB8"/>
<protein>
    <submittedName>
        <fullName evidence="2">Uncharacterized protein</fullName>
    </submittedName>
</protein>
<feature type="chain" id="PRO_5019340895" evidence="1">
    <location>
        <begin position="22"/>
        <end position="163"/>
    </location>
</feature>
<organism evidence="2 3">
    <name type="scientific">Protopolystoma xenopodis</name>
    <dbReference type="NCBI Taxonomy" id="117903"/>
    <lineage>
        <taxon>Eukaryota</taxon>
        <taxon>Metazoa</taxon>
        <taxon>Spiralia</taxon>
        <taxon>Lophotrochozoa</taxon>
        <taxon>Platyhelminthes</taxon>
        <taxon>Monogenea</taxon>
        <taxon>Polyopisthocotylea</taxon>
        <taxon>Polystomatidea</taxon>
        <taxon>Polystomatidae</taxon>
        <taxon>Protopolystoma</taxon>
    </lineage>
</organism>
<sequence length="163" mass="18354">MLLFFNAFSWLVLCSARLAYAAVAVDFVCLQVIWRQARNDVRKVFGQTSTSVSSTSSVSFLAFHPSSLSRLAVSERLPPLQAFVYLVCLLSRPTGALLWAVVALKECLLTQLWRDELAGQAPRARLKACFCAAVFYWVQGWTTFYQQVLKQERSLICVVTMFA</sequence>
<feature type="signal peptide" evidence="1">
    <location>
        <begin position="1"/>
        <end position="21"/>
    </location>
</feature>
<name>A0A448WXB8_9PLAT</name>
<keyword evidence="1" id="KW-0732">Signal</keyword>
<gene>
    <name evidence="2" type="ORF">PXEA_LOCUS15991</name>
</gene>
<evidence type="ECO:0000313" key="3">
    <source>
        <dbReference type="Proteomes" id="UP000784294"/>
    </source>
</evidence>
<evidence type="ECO:0000256" key="1">
    <source>
        <dbReference type="SAM" id="SignalP"/>
    </source>
</evidence>
<dbReference type="OrthoDB" id="272139at2759"/>
<dbReference type="Proteomes" id="UP000784294">
    <property type="component" value="Unassembled WGS sequence"/>
</dbReference>
<comment type="caution">
    <text evidence="2">The sequence shown here is derived from an EMBL/GenBank/DDBJ whole genome shotgun (WGS) entry which is preliminary data.</text>
</comment>
<keyword evidence="3" id="KW-1185">Reference proteome</keyword>
<reference evidence="2" key="1">
    <citation type="submission" date="2018-11" db="EMBL/GenBank/DDBJ databases">
        <authorList>
            <consortium name="Pathogen Informatics"/>
        </authorList>
    </citation>
    <scope>NUCLEOTIDE SEQUENCE</scope>
</reference>
<proteinExistence type="predicted"/>